<dbReference type="GO" id="GO:0005680">
    <property type="term" value="C:anaphase-promoting complex"/>
    <property type="evidence" value="ECO:0007669"/>
    <property type="project" value="TreeGrafter"/>
</dbReference>
<sequence length="239" mass="26389">MITSRSYELPTTRMDGGAMIHICVIIYEPFASIATSSPDAPNQFKRPSPGSGRPSPNSTSSGNTPSAPTGAAATTTDDSRIDSVAHRALLRNELLKDNIDDVRRKVPKNPYKVLDAPDLQDDFYLNLVDWSSQNMLSVGLNTCVYLWSAFNSQWADKGDLLAVGTNKGITQIWDVHAQKKLHELSGHASRIGCLAWNAELICSGSRDRFIIQRDIRQPAQCPERRLNAHRQEASAVSFH</sequence>
<evidence type="ECO:0000259" key="5">
    <source>
        <dbReference type="Pfam" id="PF12894"/>
    </source>
</evidence>
<dbReference type="SMART" id="SM00320">
    <property type="entry name" value="WD40"/>
    <property type="match status" value="2"/>
</dbReference>
<feature type="compositionally biased region" description="Low complexity" evidence="4">
    <location>
        <begin position="46"/>
        <end position="76"/>
    </location>
</feature>
<evidence type="ECO:0000256" key="2">
    <source>
        <dbReference type="ARBA" id="ARBA00022737"/>
    </source>
</evidence>
<dbReference type="InterPro" id="IPR015943">
    <property type="entry name" value="WD40/YVTN_repeat-like_dom_sf"/>
</dbReference>
<dbReference type="GO" id="GO:0010997">
    <property type="term" value="F:anaphase-promoting complex binding"/>
    <property type="evidence" value="ECO:0007669"/>
    <property type="project" value="InterPro"/>
</dbReference>
<dbReference type="GO" id="GO:0031145">
    <property type="term" value="P:anaphase-promoting complex-dependent catabolic process"/>
    <property type="evidence" value="ECO:0007669"/>
    <property type="project" value="TreeGrafter"/>
</dbReference>
<keyword evidence="6" id="KW-1185">Reference proteome</keyword>
<dbReference type="GO" id="GO:1990757">
    <property type="term" value="F:ubiquitin ligase activator activity"/>
    <property type="evidence" value="ECO:0007669"/>
    <property type="project" value="TreeGrafter"/>
</dbReference>
<dbReference type="PANTHER" id="PTHR19918">
    <property type="entry name" value="CELL DIVISION CYCLE 20 CDC20 FIZZY -RELATED"/>
    <property type="match status" value="1"/>
</dbReference>
<name>A0A914RST6_PAREQ</name>
<accession>A0A914RST6</accession>
<dbReference type="SUPFAM" id="SSF50978">
    <property type="entry name" value="WD40 repeat-like"/>
    <property type="match status" value="1"/>
</dbReference>
<keyword evidence="1" id="KW-0853">WD repeat</keyword>
<keyword evidence="3" id="KW-0131">Cell cycle</keyword>
<reference evidence="7" key="1">
    <citation type="submission" date="2022-11" db="UniProtKB">
        <authorList>
            <consortium name="WormBaseParasite"/>
        </authorList>
    </citation>
    <scope>IDENTIFICATION</scope>
</reference>
<evidence type="ECO:0000313" key="6">
    <source>
        <dbReference type="Proteomes" id="UP000887564"/>
    </source>
</evidence>
<keyword evidence="2" id="KW-0677">Repeat</keyword>
<organism evidence="6 7">
    <name type="scientific">Parascaris equorum</name>
    <name type="common">Equine roundworm</name>
    <dbReference type="NCBI Taxonomy" id="6256"/>
    <lineage>
        <taxon>Eukaryota</taxon>
        <taxon>Metazoa</taxon>
        <taxon>Ecdysozoa</taxon>
        <taxon>Nematoda</taxon>
        <taxon>Chromadorea</taxon>
        <taxon>Rhabditida</taxon>
        <taxon>Spirurina</taxon>
        <taxon>Ascaridomorpha</taxon>
        <taxon>Ascaridoidea</taxon>
        <taxon>Ascarididae</taxon>
        <taxon>Parascaris</taxon>
    </lineage>
</organism>
<evidence type="ECO:0000256" key="3">
    <source>
        <dbReference type="ARBA" id="ARBA00023306"/>
    </source>
</evidence>
<feature type="region of interest" description="Disordered" evidence="4">
    <location>
        <begin position="36"/>
        <end position="78"/>
    </location>
</feature>
<evidence type="ECO:0000256" key="4">
    <source>
        <dbReference type="SAM" id="MobiDB-lite"/>
    </source>
</evidence>
<dbReference type="WBParaSite" id="PEQ_0000936201-mRNA-1">
    <property type="protein sequence ID" value="PEQ_0000936201-mRNA-1"/>
    <property type="gene ID" value="PEQ_0000936201"/>
</dbReference>
<evidence type="ECO:0000313" key="7">
    <source>
        <dbReference type="WBParaSite" id="PEQ_0000936201-mRNA-1"/>
    </source>
</evidence>
<dbReference type="InterPro" id="IPR033010">
    <property type="entry name" value="Cdc20/Fizzy"/>
</dbReference>
<dbReference type="InterPro" id="IPR036322">
    <property type="entry name" value="WD40_repeat_dom_sf"/>
</dbReference>
<dbReference type="Proteomes" id="UP000887564">
    <property type="component" value="Unplaced"/>
</dbReference>
<dbReference type="Pfam" id="PF12894">
    <property type="entry name" value="ANAPC4_WD40"/>
    <property type="match status" value="1"/>
</dbReference>
<dbReference type="AlphaFoldDB" id="A0A914RST6"/>
<dbReference type="Gene3D" id="2.130.10.10">
    <property type="entry name" value="YVTN repeat-like/Quinoprotein amine dehydrogenase"/>
    <property type="match status" value="1"/>
</dbReference>
<proteinExistence type="predicted"/>
<dbReference type="GO" id="GO:1905786">
    <property type="term" value="P:positive regulation of anaphase-promoting complex-dependent catabolic process"/>
    <property type="evidence" value="ECO:0007669"/>
    <property type="project" value="TreeGrafter"/>
</dbReference>
<evidence type="ECO:0000256" key="1">
    <source>
        <dbReference type="ARBA" id="ARBA00022574"/>
    </source>
</evidence>
<feature type="domain" description="Anaphase-promoting complex subunit 4-like WD40" evidence="5">
    <location>
        <begin position="153"/>
        <end position="198"/>
    </location>
</feature>
<dbReference type="InterPro" id="IPR024977">
    <property type="entry name" value="Apc4-like_WD40_dom"/>
</dbReference>
<dbReference type="PANTHER" id="PTHR19918:SF1">
    <property type="entry name" value="FIZZY-RELATED PROTEIN HOMOLOG"/>
    <property type="match status" value="1"/>
</dbReference>
<protein>
    <submittedName>
        <fullName evidence="7">Anaphase-promoting complex subunit 4-like WD40 domain-containing protein</fullName>
    </submittedName>
</protein>
<dbReference type="InterPro" id="IPR001680">
    <property type="entry name" value="WD40_rpt"/>
</dbReference>